<dbReference type="PANTHER" id="PTHR10201">
    <property type="entry name" value="MATRIX METALLOPROTEINASE"/>
    <property type="match status" value="1"/>
</dbReference>
<dbReference type="InterPro" id="IPR021190">
    <property type="entry name" value="Pept_M10A"/>
</dbReference>
<dbReference type="SUPFAM" id="SSF47090">
    <property type="entry name" value="PGBD-like"/>
    <property type="match status" value="1"/>
</dbReference>
<reference evidence="13 14" key="1">
    <citation type="journal article" date="2022" name="Gigascience">
        <title>A chromosome-level genome assembly and annotation of the desert horned lizard, Phrynosoma platyrhinos, provides insight into chromosomal rearrangements among reptiles.</title>
        <authorList>
            <person name="Koochekian N."/>
            <person name="Ascanio A."/>
            <person name="Farleigh K."/>
            <person name="Card D.C."/>
            <person name="Schield D.R."/>
            <person name="Castoe T.A."/>
            <person name="Jezkova T."/>
        </authorList>
    </citation>
    <scope>NUCLEOTIDE SEQUENCE [LARGE SCALE GENOMIC DNA]</scope>
    <source>
        <strain evidence="13">NK-2021</strain>
    </source>
</reference>
<dbReference type="InterPro" id="IPR024079">
    <property type="entry name" value="MetalloPept_cat_dom_sf"/>
</dbReference>
<evidence type="ECO:0000256" key="7">
    <source>
        <dbReference type="ARBA" id="ARBA00023157"/>
    </source>
</evidence>
<evidence type="ECO:0000256" key="10">
    <source>
        <dbReference type="PROSITE-ProRule" id="PRU01011"/>
    </source>
</evidence>
<sequence>MGKEDTTGIGRMKYLSVLLLSFASCILAAPVGLERKDVDMNFVKKYLNNYYSSEDEAIAPFYYDDNVTLTEKLKKMQQFFGLEVTGKPDSETLAVMKKARCGVPDLGTFTLTEGNPKWKRTNITYSKDLGQTRAEGVAEQPLWASWPAGITSPTLIITLTGEDDIDGIQAIYGKLDNPVQPTGPTTPKACDPRTTFDAVASIRGEMLFFKGRQFWRKHPQLDVELYFIALFWPNLPSRIEAAYENYEKDQLYGYPKTIYHLGFPKTVKKIDAAFSDPESGKTYFFVGNKYWRYDEIRQTMETGYPKNIAQKFRGVGPKIDAALQHDGYIYFFQGTKVLQFNPKSQRVQSVQRSNTWLNC</sequence>
<proteinExistence type="predicted"/>
<feature type="repeat" description="Hemopexin" evidence="10">
    <location>
        <begin position="316"/>
        <end position="359"/>
    </location>
</feature>
<dbReference type="InterPro" id="IPR036375">
    <property type="entry name" value="Hemopexin-like_dom_sf"/>
</dbReference>
<organism evidence="13 14">
    <name type="scientific">Phrynosoma platyrhinos</name>
    <name type="common">Desert horned lizard</name>
    <dbReference type="NCBI Taxonomy" id="52577"/>
    <lineage>
        <taxon>Eukaryota</taxon>
        <taxon>Metazoa</taxon>
        <taxon>Chordata</taxon>
        <taxon>Craniata</taxon>
        <taxon>Vertebrata</taxon>
        <taxon>Euteleostomi</taxon>
        <taxon>Lepidosauria</taxon>
        <taxon>Squamata</taxon>
        <taxon>Bifurcata</taxon>
        <taxon>Unidentata</taxon>
        <taxon>Episquamata</taxon>
        <taxon>Toxicofera</taxon>
        <taxon>Iguania</taxon>
        <taxon>Phrynosomatidae</taxon>
        <taxon>Phrynosomatinae</taxon>
        <taxon>Phrynosoma</taxon>
    </lineage>
</organism>
<dbReference type="Gene3D" id="2.110.10.10">
    <property type="entry name" value="Hemopexin-like domain"/>
    <property type="match status" value="1"/>
</dbReference>
<keyword evidence="7" id="KW-1015">Disulfide bond</keyword>
<feature type="repeat" description="Hemopexin" evidence="10">
    <location>
        <begin position="267"/>
        <end position="315"/>
    </location>
</feature>
<dbReference type="PROSITE" id="PS51642">
    <property type="entry name" value="HEMOPEXIN_2"/>
    <property type="match status" value="3"/>
</dbReference>
<protein>
    <recommendedName>
        <fullName evidence="9">interstitial collagenase</fullName>
        <ecNumber evidence="9">3.4.24.7</ecNumber>
    </recommendedName>
</protein>
<dbReference type="EMBL" id="JAIPUX010001232">
    <property type="protein sequence ID" value="KAH0625168.1"/>
    <property type="molecule type" value="Genomic_DNA"/>
</dbReference>
<dbReference type="PIRSF" id="PIRSF001191">
    <property type="entry name" value="Peptidase_M10A_matrix"/>
    <property type="match status" value="1"/>
</dbReference>
<dbReference type="InterPro" id="IPR018486">
    <property type="entry name" value="Hemopexin_CS"/>
</dbReference>
<evidence type="ECO:0000256" key="6">
    <source>
        <dbReference type="ARBA" id="ARBA00023049"/>
    </source>
</evidence>
<dbReference type="CDD" id="cd00094">
    <property type="entry name" value="HX"/>
    <property type="match status" value="1"/>
</dbReference>
<keyword evidence="6" id="KW-0378">Hydrolase</keyword>
<dbReference type="PROSITE" id="PS00024">
    <property type="entry name" value="HEMOPEXIN"/>
    <property type="match status" value="1"/>
</dbReference>
<evidence type="ECO:0000256" key="9">
    <source>
        <dbReference type="ARBA" id="ARBA00038924"/>
    </source>
</evidence>
<comment type="subcellular location">
    <subcellularLocation>
        <location evidence="1">Secreted</location>
    </subcellularLocation>
</comment>
<dbReference type="PROSITE" id="PS51257">
    <property type="entry name" value="PROKAR_LIPOPROTEIN"/>
    <property type="match status" value="1"/>
</dbReference>
<dbReference type="EC" id="3.4.24.7" evidence="9"/>
<keyword evidence="2" id="KW-0964">Secreted</keyword>
<comment type="catalytic activity">
    <reaction evidence="8">
        <text>Cleavage of the triple helix of collagen at about three-quarters of the length of the molecule from the N-terminus, at 775-Gly-|-Ile-776 in the alpha1(I) chain. Cleaves synthetic substrates and alpha-macroglobulins at bonds where P1' is a hydrophobic residue.</text>
        <dbReference type="EC" id="3.4.24.7"/>
    </reaction>
</comment>
<evidence type="ECO:0000259" key="12">
    <source>
        <dbReference type="Pfam" id="PF01471"/>
    </source>
</evidence>
<evidence type="ECO:0000256" key="1">
    <source>
        <dbReference type="ARBA" id="ARBA00004613"/>
    </source>
</evidence>
<accession>A0ABQ7T6E9</accession>
<dbReference type="InterPro" id="IPR018487">
    <property type="entry name" value="Hemopexin-like_repeat"/>
</dbReference>
<feature type="repeat" description="Hemopexin" evidence="10">
    <location>
        <begin position="187"/>
        <end position="235"/>
    </location>
</feature>
<dbReference type="Pfam" id="PF00045">
    <property type="entry name" value="Hemopexin"/>
    <property type="match status" value="3"/>
</dbReference>
<gene>
    <name evidence="13" type="ORF">JD844_033342</name>
</gene>
<evidence type="ECO:0000313" key="14">
    <source>
        <dbReference type="Proteomes" id="UP000826234"/>
    </source>
</evidence>
<name>A0ABQ7T6E9_PHRPL</name>
<dbReference type="SMART" id="SM00120">
    <property type="entry name" value="HX"/>
    <property type="match status" value="3"/>
</dbReference>
<dbReference type="Proteomes" id="UP000826234">
    <property type="component" value="Unassembled WGS sequence"/>
</dbReference>
<keyword evidence="4" id="KW-0677">Repeat</keyword>
<evidence type="ECO:0000256" key="4">
    <source>
        <dbReference type="ARBA" id="ARBA00022737"/>
    </source>
</evidence>
<feature type="domain" description="Peptidoglycan binding-like" evidence="12">
    <location>
        <begin position="42"/>
        <end position="96"/>
    </location>
</feature>
<evidence type="ECO:0000256" key="8">
    <source>
        <dbReference type="ARBA" id="ARBA00036005"/>
    </source>
</evidence>
<dbReference type="SUPFAM" id="SSF50923">
    <property type="entry name" value="Hemopexin-like domain"/>
    <property type="match status" value="1"/>
</dbReference>
<keyword evidence="5" id="KW-0106">Calcium</keyword>
<dbReference type="Pfam" id="PF01471">
    <property type="entry name" value="PG_binding_1"/>
    <property type="match status" value="1"/>
</dbReference>
<dbReference type="InterPro" id="IPR002477">
    <property type="entry name" value="Peptidoglycan-bd-like"/>
</dbReference>
<keyword evidence="14" id="KW-1185">Reference proteome</keyword>
<evidence type="ECO:0000313" key="13">
    <source>
        <dbReference type="EMBL" id="KAH0625168.1"/>
    </source>
</evidence>
<evidence type="ECO:0000256" key="5">
    <source>
        <dbReference type="ARBA" id="ARBA00022837"/>
    </source>
</evidence>
<feature type="signal peptide" evidence="11">
    <location>
        <begin position="1"/>
        <end position="28"/>
    </location>
</feature>
<keyword evidence="6" id="KW-0645">Protease</keyword>
<dbReference type="Gene3D" id="3.40.390.10">
    <property type="entry name" value="Collagenase (Catalytic Domain)"/>
    <property type="match status" value="1"/>
</dbReference>
<keyword evidence="3 11" id="KW-0732">Signal</keyword>
<evidence type="ECO:0000256" key="3">
    <source>
        <dbReference type="ARBA" id="ARBA00022729"/>
    </source>
</evidence>
<feature type="chain" id="PRO_5045710699" description="interstitial collagenase" evidence="11">
    <location>
        <begin position="29"/>
        <end position="359"/>
    </location>
</feature>
<evidence type="ECO:0000256" key="11">
    <source>
        <dbReference type="SAM" id="SignalP"/>
    </source>
</evidence>
<dbReference type="InterPro" id="IPR000585">
    <property type="entry name" value="Hemopexin-like_dom"/>
</dbReference>
<keyword evidence="6" id="KW-0482">Metalloprotease</keyword>
<comment type="caution">
    <text evidence="13">The sequence shown here is derived from an EMBL/GenBank/DDBJ whole genome shotgun (WGS) entry which is preliminary data.</text>
</comment>
<dbReference type="PANTHER" id="PTHR10201:SF151">
    <property type="entry name" value="INTERSTITIAL COLLAGENASE"/>
    <property type="match status" value="1"/>
</dbReference>
<dbReference type="InterPro" id="IPR036365">
    <property type="entry name" value="PGBD-like_sf"/>
</dbReference>
<evidence type="ECO:0000256" key="2">
    <source>
        <dbReference type="ARBA" id="ARBA00022525"/>
    </source>
</evidence>